<reference evidence="1" key="1">
    <citation type="journal article" date="2021" name="New Phytol.">
        <title>Evolutionary innovations through gain and loss of genes in the ectomycorrhizal Boletales.</title>
        <authorList>
            <person name="Wu G."/>
            <person name="Miyauchi S."/>
            <person name="Morin E."/>
            <person name="Kuo A."/>
            <person name="Drula E."/>
            <person name="Varga T."/>
            <person name="Kohler A."/>
            <person name="Feng B."/>
            <person name="Cao Y."/>
            <person name="Lipzen A."/>
            <person name="Daum C."/>
            <person name="Hundley H."/>
            <person name="Pangilinan J."/>
            <person name="Johnson J."/>
            <person name="Barry K."/>
            <person name="LaButti K."/>
            <person name="Ng V."/>
            <person name="Ahrendt S."/>
            <person name="Min B."/>
            <person name="Choi I.G."/>
            <person name="Park H."/>
            <person name="Plett J.M."/>
            <person name="Magnuson J."/>
            <person name="Spatafora J.W."/>
            <person name="Nagy L.G."/>
            <person name="Henrissat B."/>
            <person name="Grigoriev I.V."/>
            <person name="Yang Z.L."/>
            <person name="Xu J."/>
            <person name="Martin F.M."/>
        </authorList>
    </citation>
    <scope>NUCLEOTIDE SEQUENCE</scope>
    <source>
        <strain evidence="1">ATCC 28755</strain>
    </source>
</reference>
<gene>
    <name evidence="1" type="ORF">BJ138DRAFT_1182676</name>
</gene>
<proteinExistence type="predicted"/>
<name>A0ACB8A180_9AGAM</name>
<dbReference type="Proteomes" id="UP000790377">
    <property type="component" value="Unassembled WGS sequence"/>
</dbReference>
<accession>A0ACB8A180</accession>
<comment type="caution">
    <text evidence="1">The sequence shown here is derived from an EMBL/GenBank/DDBJ whole genome shotgun (WGS) entry which is preliminary data.</text>
</comment>
<organism evidence="1 2">
    <name type="scientific">Hygrophoropsis aurantiaca</name>
    <dbReference type="NCBI Taxonomy" id="72124"/>
    <lineage>
        <taxon>Eukaryota</taxon>
        <taxon>Fungi</taxon>
        <taxon>Dikarya</taxon>
        <taxon>Basidiomycota</taxon>
        <taxon>Agaricomycotina</taxon>
        <taxon>Agaricomycetes</taxon>
        <taxon>Agaricomycetidae</taxon>
        <taxon>Boletales</taxon>
        <taxon>Coniophorineae</taxon>
        <taxon>Hygrophoropsidaceae</taxon>
        <taxon>Hygrophoropsis</taxon>
    </lineage>
</organism>
<keyword evidence="2" id="KW-1185">Reference proteome</keyword>
<protein>
    <submittedName>
        <fullName evidence="1">Uncharacterized protein</fullName>
    </submittedName>
</protein>
<sequence length="592" mass="66273">MGTRGYTVYRYKKYYFSAYRHCDSYPECLGEEVLRQARSKRYLETLKATLQEKISEFEGMKSDAERARFLSDQDETDSSELYMSTTPQGCDIMIEWVYEIDMDRNVFHVNGVPFFSLDNLPPRSVALERLISTDSYGNEACKDPKYRFEAIQPPAFEETALSAYRQRLSNGQSQVPYTAMLDLSEHTTHGETLRTRYLQTIVGYSMDRSMAFAAIQEFRLAKDRSEITYKAWQEAFAFASAAFAPPVYFSFWEGPQGKRRLPERKDVSWVRGDVFIHITPHLADENHMQAAIARVVEDVLGQDKEGVVFGVLFSFLHCVIVRIDLLAGGMFTHTAPMPFVPSWFAKEPSTLGITALSRFGYRRDPDLFRKALAFHSDAKATPGAADEHVGEAGISASAPAEPAPWVPNPVDSSCSRDHCDAQAAGSKIPLEIFYRIALSLPSIDSLLEFGLVAKICQEAAEMVLQCPHIDSWRLVGVDDTYALAGAETGACVQPEEEDDDDDATDSDTSSSGPGPVDSPNLTTPQLPKPELQCTKFLAIRGDGHAELWLGKRRHGKKPAYKTCLRVFPTARSRKHRGVPLSVVVQPDFREYG</sequence>
<dbReference type="EMBL" id="MU267942">
    <property type="protein sequence ID" value="KAH7907070.1"/>
    <property type="molecule type" value="Genomic_DNA"/>
</dbReference>
<evidence type="ECO:0000313" key="1">
    <source>
        <dbReference type="EMBL" id="KAH7907070.1"/>
    </source>
</evidence>
<evidence type="ECO:0000313" key="2">
    <source>
        <dbReference type="Proteomes" id="UP000790377"/>
    </source>
</evidence>